<gene>
    <name evidence="1" type="ORF">LY79DRAFT_135814</name>
</gene>
<dbReference type="AlphaFoldDB" id="A0AAD8Q2E7"/>
<keyword evidence="2" id="KW-1185">Reference proteome</keyword>
<organism evidence="1 2">
    <name type="scientific">Colletotrichum navitas</name>
    <dbReference type="NCBI Taxonomy" id="681940"/>
    <lineage>
        <taxon>Eukaryota</taxon>
        <taxon>Fungi</taxon>
        <taxon>Dikarya</taxon>
        <taxon>Ascomycota</taxon>
        <taxon>Pezizomycotina</taxon>
        <taxon>Sordariomycetes</taxon>
        <taxon>Hypocreomycetidae</taxon>
        <taxon>Glomerellales</taxon>
        <taxon>Glomerellaceae</taxon>
        <taxon>Colletotrichum</taxon>
        <taxon>Colletotrichum graminicola species complex</taxon>
    </lineage>
</organism>
<sequence>MHTWRLAGSANLPFLAFQQAHSIWEDIPCRALHLEKSTWLFRGKPIVLGFCLAEDFAAGRCAGHLLLPNRASLVRDPALYNRKRIEKQQIRLAGIRNETLNPDSIVPVVLNSTTNTRQDWHQLLLDCKTSRLCTRRVRLYCYPSEPTLAVSSGVLTTAPTSQSKHATMIHKTHPASEVGREARTRWLLSTKI</sequence>
<proteinExistence type="predicted"/>
<comment type="caution">
    <text evidence="1">The sequence shown here is derived from an EMBL/GenBank/DDBJ whole genome shotgun (WGS) entry which is preliminary data.</text>
</comment>
<protein>
    <submittedName>
        <fullName evidence="1">Uncharacterized protein</fullName>
    </submittedName>
</protein>
<dbReference type="Proteomes" id="UP001230504">
    <property type="component" value="Unassembled WGS sequence"/>
</dbReference>
<dbReference type="EMBL" id="JAHLJV010000019">
    <property type="protein sequence ID" value="KAK1594652.1"/>
    <property type="molecule type" value="Genomic_DNA"/>
</dbReference>
<accession>A0AAD8Q2E7</accession>
<name>A0AAD8Q2E7_9PEZI</name>
<dbReference type="GeneID" id="85435141"/>
<reference evidence="1" key="1">
    <citation type="submission" date="2021-06" db="EMBL/GenBank/DDBJ databases">
        <title>Comparative genomics, transcriptomics and evolutionary studies reveal genomic signatures of adaptation to plant cell wall in hemibiotrophic fungi.</title>
        <authorList>
            <consortium name="DOE Joint Genome Institute"/>
            <person name="Baroncelli R."/>
            <person name="Diaz J.F."/>
            <person name="Benocci T."/>
            <person name="Peng M."/>
            <person name="Battaglia E."/>
            <person name="Haridas S."/>
            <person name="Andreopoulos W."/>
            <person name="Labutti K."/>
            <person name="Pangilinan J."/>
            <person name="Floch G.L."/>
            <person name="Makela M.R."/>
            <person name="Henrissat B."/>
            <person name="Grigoriev I.V."/>
            <person name="Crouch J.A."/>
            <person name="De Vries R.P."/>
            <person name="Sukno S.A."/>
            <person name="Thon M.R."/>
        </authorList>
    </citation>
    <scope>NUCLEOTIDE SEQUENCE</scope>
    <source>
        <strain evidence="1">CBS 125086</strain>
    </source>
</reference>
<evidence type="ECO:0000313" key="1">
    <source>
        <dbReference type="EMBL" id="KAK1594652.1"/>
    </source>
</evidence>
<evidence type="ECO:0000313" key="2">
    <source>
        <dbReference type="Proteomes" id="UP001230504"/>
    </source>
</evidence>
<dbReference type="RefSeq" id="XP_060415814.1">
    <property type="nucleotide sequence ID" value="XM_060550901.1"/>
</dbReference>